<organism evidence="1 2">
    <name type="scientific">Smallanthus sonchifolius</name>
    <dbReference type="NCBI Taxonomy" id="185202"/>
    <lineage>
        <taxon>Eukaryota</taxon>
        <taxon>Viridiplantae</taxon>
        <taxon>Streptophyta</taxon>
        <taxon>Embryophyta</taxon>
        <taxon>Tracheophyta</taxon>
        <taxon>Spermatophyta</taxon>
        <taxon>Magnoliopsida</taxon>
        <taxon>eudicotyledons</taxon>
        <taxon>Gunneridae</taxon>
        <taxon>Pentapetalae</taxon>
        <taxon>asterids</taxon>
        <taxon>campanulids</taxon>
        <taxon>Asterales</taxon>
        <taxon>Asteraceae</taxon>
        <taxon>Asteroideae</taxon>
        <taxon>Heliantheae alliance</taxon>
        <taxon>Millerieae</taxon>
        <taxon>Smallanthus</taxon>
    </lineage>
</organism>
<gene>
    <name evidence="1" type="ORF">L1987_47504</name>
</gene>
<reference evidence="1 2" key="2">
    <citation type="journal article" date="2022" name="Mol. Ecol. Resour.">
        <title>The genomes of chicory, endive, great burdock and yacon provide insights into Asteraceae paleo-polyploidization history and plant inulin production.</title>
        <authorList>
            <person name="Fan W."/>
            <person name="Wang S."/>
            <person name="Wang H."/>
            <person name="Wang A."/>
            <person name="Jiang F."/>
            <person name="Liu H."/>
            <person name="Zhao H."/>
            <person name="Xu D."/>
            <person name="Zhang Y."/>
        </authorList>
    </citation>
    <scope>NUCLEOTIDE SEQUENCE [LARGE SCALE GENOMIC DNA]</scope>
    <source>
        <strain evidence="2">cv. Yunnan</strain>
        <tissue evidence="1">Leaves</tissue>
    </source>
</reference>
<proteinExistence type="predicted"/>
<accession>A0ACB9G3D6</accession>
<evidence type="ECO:0000313" key="2">
    <source>
        <dbReference type="Proteomes" id="UP001056120"/>
    </source>
</evidence>
<comment type="caution">
    <text evidence="1">The sequence shown here is derived from an EMBL/GenBank/DDBJ whole genome shotgun (WGS) entry which is preliminary data.</text>
</comment>
<dbReference type="Proteomes" id="UP001056120">
    <property type="component" value="Linkage Group LG15"/>
</dbReference>
<protein>
    <submittedName>
        <fullName evidence="1">Uncharacterized protein</fullName>
    </submittedName>
</protein>
<evidence type="ECO:0000313" key="1">
    <source>
        <dbReference type="EMBL" id="KAI3777703.1"/>
    </source>
</evidence>
<name>A0ACB9G3D6_9ASTR</name>
<sequence>MSNHSWQKRNGDSHVKLWLAKAKCSSQCEIRGWQLRFGDSKVKPCSNQSIHSSMVLEQMIDTEKPVAVITDSIDSFCVECEGLKSKSVIHGMVIDT</sequence>
<reference evidence="2" key="1">
    <citation type="journal article" date="2022" name="Mol. Ecol. Resour.">
        <title>The genomes of chicory, endive, great burdock and yacon provide insights into Asteraceae palaeo-polyploidization history and plant inulin production.</title>
        <authorList>
            <person name="Fan W."/>
            <person name="Wang S."/>
            <person name="Wang H."/>
            <person name="Wang A."/>
            <person name="Jiang F."/>
            <person name="Liu H."/>
            <person name="Zhao H."/>
            <person name="Xu D."/>
            <person name="Zhang Y."/>
        </authorList>
    </citation>
    <scope>NUCLEOTIDE SEQUENCE [LARGE SCALE GENOMIC DNA]</scope>
    <source>
        <strain evidence="2">cv. Yunnan</strain>
    </source>
</reference>
<keyword evidence="2" id="KW-1185">Reference proteome</keyword>
<dbReference type="EMBL" id="CM042032">
    <property type="protein sequence ID" value="KAI3777703.1"/>
    <property type="molecule type" value="Genomic_DNA"/>
</dbReference>